<keyword evidence="5" id="KW-0406">Ion transport</keyword>
<dbReference type="PANTHER" id="PTHR30069">
    <property type="entry name" value="TONB-DEPENDENT OUTER MEMBRANE RECEPTOR"/>
    <property type="match status" value="1"/>
</dbReference>
<keyword evidence="10 13" id="KW-0472">Membrane</keyword>
<dbReference type="SMART" id="SM00965">
    <property type="entry name" value="STN"/>
    <property type="match status" value="1"/>
</dbReference>
<dbReference type="GO" id="GO:0009279">
    <property type="term" value="C:cell outer membrane"/>
    <property type="evidence" value="ECO:0007669"/>
    <property type="project" value="UniProtKB-SubCell"/>
</dbReference>
<feature type="short sequence motif" description="TonB C-terminal box" evidence="14">
    <location>
        <begin position="927"/>
        <end position="944"/>
    </location>
</feature>
<evidence type="ECO:0000256" key="1">
    <source>
        <dbReference type="ARBA" id="ARBA00004571"/>
    </source>
</evidence>
<accession>A0AA44F461</accession>
<evidence type="ECO:0000256" key="14">
    <source>
        <dbReference type="PROSITE-ProRule" id="PRU10144"/>
    </source>
</evidence>
<dbReference type="InterPro" id="IPR010917">
    <property type="entry name" value="TonB_rcpt_CS"/>
</dbReference>
<keyword evidence="5" id="KW-0410">Iron transport</keyword>
<keyword evidence="3 13" id="KW-0813">Transport</keyword>
<comment type="similarity">
    <text evidence="2 13 15">Belongs to the TonB-dependent receptor family.</text>
</comment>
<dbReference type="Gene3D" id="2.40.170.20">
    <property type="entry name" value="TonB-dependent receptor, beta-barrel domain"/>
    <property type="match status" value="1"/>
</dbReference>
<dbReference type="EMBL" id="JAAMAY010000014">
    <property type="protein sequence ID" value="NTC28342.1"/>
    <property type="molecule type" value="Genomic_DNA"/>
</dbReference>
<dbReference type="InterPro" id="IPR000531">
    <property type="entry name" value="Beta-barrel_TonB"/>
</dbReference>
<dbReference type="InterPro" id="IPR012910">
    <property type="entry name" value="Plug_dom"/>
</dbReference>
<dbReference type="GO" id="GO:0015232">
    <property type="term" value="F:heme transmembrane transporter activity"/>
    <property type="evidence" value="ECO:0007669"/>
    <property type="project" value="InterPro"/>
</dbReference>
<dbReference type="PROSITE" id="PS52016">
    <property type="entry name" value="TONB_DEPENDENT_REC_3"/>
    <property type="match status" value="1"/>
</dbReference>
<feature type="signal peptide" evidence="17">
    <location>
        <begin position="1"/>
        <end position="39"/>
    </location>
</feature>
<gene>
    <name evidence="19" type="ORF">G6M46_09255</name>
</gene>
<evidence type="ECO:0000256" key="2">
    <source>
        <dbReference type="ARBA" id="ARBA00009810"/>
    </source>
</evidence>
<comment type="subcellular location">
    <subcellularLocation>
        <location evidence="1 13">Cell outer membrane</location>
        <topology evidence="1 13">Multi-pass membrane protein</topology>
    </subcellularLocation>
</comment>
<keyword evidence="7 17" id="KW-0732">Signal</keyword>
<protein>
    <submittedName>
        <fullName evidence="19">TonB-dependent hemoglobin/transferrin/lactoferrin family receptor</fullName>
    </submittedName>
</protein>
<dbReference type="Proteomes" id="UP000702952">
    <property type="component" value="Unassembled WGS sequence"/>
</dbReference>
<keyword evidence="11 19" id="KW-0675">Receptor</keyword>
<keyword evidence="9 15" id="KW-0798">TonB box</keyword>
<dbReference type="Pfam" id="PF07660">
    <property type="entry name" value="STN"/>
    <property type="match status" value="1"/>
</dbReference>
<name>A0AA44F461_AGRTU</name>
<dbReference type="NCBIfam" id="TIGR01785">
    <property type="entry name" value="TonB-hemin"/>
    <property type="match status" value="1"/>
</dbReference>
<dbReference type="InterPro" id="IPR039426">
    <property type="entry name" value="TonB-dep_rcpt-like"/>
</dbReference>
<dbReference type="InterPro" id="IPR011662">
    <property type="entry name" value="Secretin/TonB_short_N"/>
</dbReference>
<proteinExistence type="inferred from homology"/>
<evidence type="ECO:0000259" key="18">
    <source>
        <dbReference type="SMART" id="SM00965"/>
    </source>
</evidence>
<sequence length="944" mass="101787">MRLQIRKNGSGKNVAKPARMTVLLATTAVVVSMSVPAFAQSGPNAANGQRSGGEQGATRPFNIPAQPLSSVVGVFGRQSGLQVTLATPSAGNVRTNAVTGSFTVRDALSRLLAGTGVNFRFAGSGRTVVIGSGQAAADLSEAEGTTVLEEITVTGKTGRNSIAGTGYQGTPDWVYETPASVSVVSREAIQSAGVRNTRDVFNRVSGVYAGEGNGSFPTVSPNIRGLQESGRVVVSIDGARQNAQRGAAFGGATSYTASAGQGYVDVAFIRAVEIEKITNARSGNAGSLGGKVEFRTVSAADLIPEGANKGAEVNVSRGTNGYDFQGSVLAAVREPNGPLSFVAGYSRTIMDEYKIGTRGEARSTALTMKDLLGRDGWSTFFKGEGDFGDVQTSLSWMHQQNDFVQGASTVVDRESVRNDSVVAKLDWDPESELIDFKSSLWLNDNMTHELRAERIGYAAETNLDMGLRSFGVSVENTSRFDTKAGALSLNYGGEAFRDIASSIATSSAISENPSFASSYTAFSPAGRRDVASLFINGELEPADWIKLSGGVRYDWSRLKGSATYYNQVTVATGSNRVVGAIDNYLTYVSQYSRPTYDRVYAICTTGVFGGRTFTATQRTGSCNTLNNVWPATRGEIINGQWRDAGTTYFDTTYSTEYPSYDVEIDRTYSAWLPSATIELKPVDWFRPYASYSQSLRPPTILEAFFAGARPGDSAGYEYAPNQSLRAEKATTYEIGANMSFDGVLLDNDSVRIKMAAFRREVKDYIALGYLVTDQVADRTYTSFVNLDGTTYMRGLEFEGNYDARSFWLGGSATLLKTDWPDKTQVFSNGTTTTSGEIVAWPGDVAPKVKLTFDGGMRFFDEKFSLGARLNHVTPTQSRTLDTEGNLREVTDPYTTVDLYGSYAFNEKATLRFAVNNLTDRKYIPAASAYTAPGRTFIATMNVKF</sequence>
<feature type="chain" id="PRO_5041255505" evidence="17">
    <location>
        <begin position="40"/>
        <end position="944"/>
    </location>
</feature>
<evidence type="ECO:0000256" key="7">
    <source>
        <dbReference type="ARBA" id="ARBA00022729"/>
    </source>
</evidence>
<dbReference type="Gene3D" id="3.55.50.30">
    <property type="match status" value="1"/>
</dbReference>
<feature type="region of interest" description="Disordered" evidence="16">
    <location>
        <begin position="41"/>
        <end position="62"/>
    </location>
</feature>
<evidence type="ECO:0000256" key="5">
    <source>
        <dbReference type="ARBA" id="ARBA00022496"/>
    </source>
</evidence>
<dbReference type="InterPro" id="IPR010949">
    <property type="entry name" value="TonB_Hb/transfer/lactofer_rcpt"/>
</dbReference>
<evidence type="ECO:0000256" key="15">
    <source>
        <dbReference type="RuleBase" id="RU003357"/>
    </source>
</evidence>
<evidence type="ECO:0000256" key="10">
    <source>
        <dbReference type="ARBA" id="ARBA00023136"/>
    </source>
</evidence>
<dbReference type="RefSeq" id="WP_065659576.1">
    <property type="nucleotide sequence ID" value="NZ_CP123839.1"/>
</dbReference>
<feature type="domain" description="Secretin/TonB short N-terminal" evidence="18">
    <location>
        <begin position="81"/>
        <end position="133"/>
    </location>
</feature>
<comment type="caution">
    <text evidence="19">The sequence shown here is derived from an EMBL/GenBank/DDBJ whole genome shotgun (WGS) entry which is preliminary data.</text>
</comment>
<dbReference type="NCBIfam" id="TIGR01786">
    <property type="entry name" value="TonB-hemlactrns"/>
    <property type="match status" value="1"/>
</dbReference>
<keyword evidence="8" id="KW-0408">Iron</keyword>
<dbReference type="InterPro" id="IPR036942">
    <property type="entry name" value="Beta-barrel_TonB_sf"/>
</dbReference>
<evidence type="ECO:0000256" key="9">
    <source>
        <dbReference type="ARBA" id="ARBA00023077"/>
    </source>
</evidence>
<dbReference type="Pfam" id="PF00593">
    <property type="entry name" value="TonB_dep_Rec_b-barrel"/>
    <property type="match status" value="1"/>
</dbReference>
<dbReference type="GO" id="GO:0015344">
    <property type="term" value="F:siderophore uptake transmembrane transporter activity"/>
    <property type="evidence" value="ECO:0007669"/>
    <property type="project" value="TreeGrafter"/>
</dbReference>
<dbReference type="Pfam" id="PF07715">
    <property type="entry name" value="Plug"/>
    <property type="match status" value="1"/>
</dbReference>
<keyword evidence="6 13" id="KW-0812">Transmembrane</keyword>
<evidence type="ECO:0000256" key="11">
    <source>
        <dbReference type="ARBA" id="ARBA00023170"/>
    </source>
</evidence>
<dbReference type="PROSITE" id="PS01156">
    <property type="entry name" value="TONB_DEPENDENT_REC_2"/>
    <property type="match status" value="1"/>
</dbReference>
<evidence type="ECO:0000256" key="3">
    <source>
        <dbReference type="ARBA" id="ARBA00022448"/>
    </source>
</evidence>
<reference evidence="19" key="1">
    <citation type="journal article" date="2020" name="Science">
        <title>Unexpected conservation and global transmission of agrobacterial virulence plasmids.</title>
        <authorList>
            <person name="Weisberg A.J."/>
            <person name="Davis E.W. 2nd"/>
            <person name="Tabima J."/>
            <person name="Belcher M.S."/>
            <person name="Miller M."/>
            <person name="Kuo C.H."/>
            <person name="Loper J.E."/>
            <person name="Grunwald N.J."/>
            <person name="Putnam M.L."/>
            <person name="Chang J.H."/>
        </authorList>
    </citation>
    <scope>NUCLEOTIDE SEQUENCE</scope>
    <source>
        <strain evidence="19">17-1853-1a</strain>
    </source>
</reference>
<evidence type="ECO:0000256" key="4">
    <source>
        <dbReference type="ARBA" id="ARBA00022452"/>
    </source>
</evidence>
<evidence type="ECO:0000256" key="8">
    <source>
        <dbReference type="ARBA" id="ARBA00023004"/>
    </source>
</evidence>
<dbReference type="PANTHER" id="PTHR30069:SF41">
    <property type="entry name" value="HEME_HEMOPEXIN UTILIZATION PROTEIN C"/>
    <property type="match status" value="1"/>
</dbReference>
<evidence type="ECO:0000256" key="13">
    <source>
        <dbReference type="PROSITE-ProRule" id="PRU01360"/>
    </source>
</evidence>
<keyword evidence="4 13" id="KW-1134">Transmembrane beta strand</keyword>
<dbReference type="AlphaFoldDB" id="A0AA44F461"/>
<evidence type="ECO:0000313" key="20">
    <source>
        <dbReference type="Proteomes" id="UP000702952"/>
    </source>
</evidence>
<dbReference type="InterPro" id="IPR011276">
    <property type="entry name" value="TonB_haem/Hb_rcpt"/>
</dbReference>
<keyword evidence="12 13" id="KW-0998">Cell outer membrane</keyword>
<evidence type="ECO:0000256" key="12">
    <source>
        <dbReference type="ARBA" id="ARBA00023237"/>
    </source>
</evidence>
<organism evidence="19 20">
    <name type="scientific">Agrobacterium tumefaciens</name>
    <dbReference type="NCBI Taxonomy" id="358"/>
    <lineage>
        <taxon>Bacteria</taxon>
        <taxon>Pseudomonadati</taxon>
        <taxon>Pseudomonadota</taxon>
        <taxon>Alphaproteobacteria</taxon>
        <taxon>Hyphomicrobiales</taxon>
        <taxon>Rhizobiaceae</taxon>
        <taxon>Rhizobium/Agrobacterium group</taxon>
        <taxon>Agrobacterium</taxon>
        <taxon>Agrobacterium tumefaciens complex</taxon>
    </lineage>
</organism>
<dbReference type="SUPFAM" id="SSF56935">
    <property type="entry name" value="Porins"/>
    <property type="match status" value="1"/>
</dbReference>
<dbReference type="InterPro" id="IPR037066">
    <property type="entry name" value="Plug_dom_sf"/>
</dbReference>
<dbReference type="Gene3D" id="2.170.130.10">
    <property type="entry name" value="TonB-dependent receptor, plug domain"/>
    <property type="match status" value="1"/>
</dbReference>
<dbReference type="GO" id="GO:0044718">
    <property type="term" value="P:siderophore transmembrane transport"/>
    <property type="evidence" value="ECO:0007669"/>
    <property type="project" value="TreeGrafter"/>
</dbReference>
<evidence type="ECO:0000256" key="6">
    <source>
        <dbReference type="ARBA" id="ARBA00022692"/>
    </source>
</evidence>
<evidence type="ECO:0000313" key="19">
    <source>
        <dbReference type="EMBL" id="NTC28342.1"/>
    </source>
</evidence>
<evidence type="ECO:0000256" key="17">
    <source>
        <dbReference type="SAM" id="SignalP"/>
    </source>
</evidence>
<evidence type="ECO:0000256" key="16">
    <source>
        <dbReference type="SAM" id="MobiDB-lite"/>
    </source>
</evidence>